<keyword evidence="3" id="KW-0548">Nucleotidyltransferase</keyword>
<dbReference type="InterPro" id="IPR000594">
    <property type="entry name" value="ThiF_NAD_FAD-bd"/>
</dbReference>
<evidence type="ECO:0000313" key="4">
    <source>
        <dbReference type="Proteomes" id="UP000198584"/>
    </source>
</evidence>
<dbReference type="GO" id="GO:0004792">
    <property type="term" value="F:thiosulfate-cyanide sulfurtransferase activity"/>
    <property type="evidence" value="ECO:0007669"/>
    <property type="project" value="TreeGrafter"/>
</dbReference>
<dbReference type="InterPro" id="IPR035985">
    <property type="entry name" value="Ubiquitin-activating_enz"/>
</dbReference>
<dbReference type="FunFam" id="3.40.50.720:FF:000080">
    <property type="entry name" value="Thiazole biosynthesis adenylyltransferase ThiF"/>
    <property type="match status" value="1"/>
</dbReference>
<evidence type="ECO:0000259" key="2">
    <source>
        <dbReference type="Pfam" id="PF00899"/>
    </source>
</evidence>
<feature type="domain" description="THIF-type NAD/FAD binding fold" evidence="2">
    <location>
        <begin position="5"/>
        <end position="238"/>
    </location>
</feature>
<dbReference type="CDD" id="cd00757">
    <property type="entry name" value="ThiF_MoeB_HesA_family"/>
    <property type="match status" value="1"/>
</dbReference>
<dbReference type="STRING" id="571932.SAMN05421743_101188"/>
<reference evidence="3 4" key="1">
    <citation type="submission" date="2016-10" db="EMBL/GenBank/DDBJ databases">
        <authorList>
            <person name="de Groot N.N."/>
        </authorList>
    </citation>
    <scope>NUCLEOTIDE SEQUENCE [LARGE SCALE GENOMIC DNA]</scope>
    <source>
        <strain evidence="3 4">CCM7597</strain>
    </source>
</reference>
<dbReference type="AlphaFoldDB" id="A0A1H3VUB1"/>
<dbReference type="Proteomes" id="UP000198584">
    <property type="component" value="Unassembled WGS sequence"/>
</dbReference>
<comment type="similarity">
    <text evidence="1">Belongs to the HesA/MoeB/ThiF family.</text>
</comment>
<evidence type="ECO:0000313" key="3">
    <source>
        <dbReference type="EMBL" id="SDZ78435.1"/>
    </source>
</evidence>
<gene>
    <name evidence="3" type="ORF">SAMN05421743_101188</name>
</gene>
<dbReference type="GO" id="GO:0016779">
    <property type="term" value="F:nucleotidyltransferase activity"/>
    <property type="evidence" value="ECO:0007669"/>
    <property type="project" value="UniProtKB-KW"/>
</dbReference>
<dbReference type="InterPro" id="IPR045886">
    <property type="entry name" value="ThiF/MoeB/HesA"/>
</dbReference>
<dbReference type="GO" id="GO:0008146">
    <property type="term" value="F:sulfotransferase activity"/>
    <property type="evidence" value="ECO:0007669"/>
    <property type="project" value="TreeGrafter"/>
</dbReference>
<evidence type="ECO:0000256" key="1">
    <source>
        <dbReference type="ARBA" id="ARBA00009919"/>
    </source>
</evidence>
<protein>
    <submittedName>
        <fullName evidence="3">Molybdopterin or thiamine biosynthesis adenylyltransferase</fullName>
    </submittedName>
</protein>
<dbReference type="OrthoDB" id="9804286at2"/>
<dbReference type="SUPFAM" id="SSF69572">
    <property type="entry name" value="Activating enzymes of the ubiquitin-like proteins"/>
    <property type="match status" value="1"/>
</dbReference>
<dbReference type="Gene3D" id="3.40.50.720">
    <property type="entry name" value="NAD(P)-binding Rossmann-like Domain"/>
    <property type="match status" value="1"/>
</dbReference>
<sequence length="338" mass="37362">MAERYSRQERFAPIGKEGQALLAEKHVLIVGAGALGCANAEMLARAGIGKITIIDRDYIEWSNLGRQQLYTEEDAASSRAKAKAAEARLKAINSNIEVKGIAEEFDPENAELLLKDIDILIDGTDNFDTRFIINDAASKYKVPWIYGGCVKSHGISLSILPGETPCLQCLIDQLPQDGETCETAGIIGPAVQVTAAYQTAECLRFLTGHPMSTHLVSFDVWGRGYSAIDVAKLKDPQCASCSDAAQFPYLKKERGMRTAVLCGRDTVQVRPGGKENVNLERLARRIEPFAGEAKVNEVLLRFQMEEKRFVVFRDGRTLIHGVDNVQEAKKLYHRYVEA</sequence>
<organism evidence="3 4">
    <name type="scientific">Thalassobacillus cyri</name>
    <dbReference type="NCBI Taxonomy" id="571932"/>
    <lineage>
        <taxon>Bacteria</taxon>
        <taxon>Bacillati</taxon>
        <taxon>Bacillota</taxon>
        <taxon>Bacilli</taxon>
        <taxon>Bacillales</taxon>
        <taxon>Bacillaceae</taxon>
        <taxon>Thalassobacillus</taxon>
    </lineage>
</organism>
<dbReference type="RefSeq" id="WP_093041252.1">
    <property type="nucleotide sequence ID" value="NZ_FNQR01000001.1"/>
</dbReference>
<dbReference type="PANTHER" id="PTHR10953">
    <property type="entry name" value="UBIQUITIN-ACTIVATING ENZYME E1"/>
    <property type="match status" value="1"/>
</dbReference>
<proteinExistence type="inferred from homology"/>
<keyword evidence="4" id="KW-1185">Reference proteome</keyword>
<dbReference type="Pfam" id="PF00899">
    <property type="entry name" value="ThiF"/>
    <property type="match status" value="1"/>
</dbReference>
<dbReference type="PANTHER" id="PTHR10953:SF102">
    <property type="entry name" value="ADENYLYLTRANSFERASE AND SULFURTRANSFERASE MOCS3"/>
    <property type="match status" value="1"/>
</dbReference>
<name>A0A1H3VUB1_9BACI</name>
<keyword evidence="3" id="KW-0808">Transferase</keyword>
<dbReference type="EMBL" id="FNQR01000001">
    <property type="protein sequence ID" value="SDZ78435.1"/>
    <property type="molecule type" value="Genomic_DNA"/>
</dbReference>
<dbReference type="GO" id="GO:0008641">
    <property type="term" value="F:ubiquitin-like modifier activating enzyme activity"/>
    <property type="evidence" value="ECO:0007669"/>
    <property type="project" value="InterPro"/>
</dbReference>
<dbReference type="GO" id="GO:0005829">
    <property type="term" value="C:cytosol"/>
    <property type="evidence" value="ECO:0007669"/>
    <property type="project" value="TreeGrafter"/>
</dbReference>
<accession>A0A1H3VUB1</accession>